<dbReference type="Pfam" id="PF13456">
    <property type="entry name" value="RVT_3"/>
    <property type="match status" value="1"/>
</dbReference>
<protein>
    <submittedName>
        <fullName evidence="2">Polyprotein</fullName>
    </submittedName>
</protein>
<dbReference type="PROSITE" id="PS50879">
    <property type="entry name" value="RNASE_H_1"/>
    <property type="match status" value="1"/>
</dbReference>
<dbReference type="InterPro" id="IPR041577">
    <property type="entry name" value="RT_RNaseH_2"/>
</dbReference>
<accession>Q8H7Z4</accession>
<dbReference type="CDD" id="cd01647">
    <property type="entry name" value="RT_LTR"/>
    <property type="match status" value="1"/>
</dbReference>
<evidence type="ECO:0000313" key="2">
    <source>
        <dbReference type="EMBL" id="AAN05397.1"/>
    </source>
</evidence>
<dbReference type="InterPro" id="IPR012337">
    <property type="entry name" value="RNaseH-like_sf"/>
</dbReference>
<gene>
    <name evidence="2" type="primary">OSJNBa0034E15.18</name>
</gene>
<dbReference type="GO" id="GO:0003676">
    <property type="term" value="F:nucleic acid binding"/>
    <property type="evidence" value="ECO:0007669"/>
    <property type="project" value="InterPro"/>
</dbReference>
<dbReference type="SUPFAM" id="SSF53098">
    <property type="entry name" value="Ribonuclease H-like"/>
    <property type="match status" value="2"/>
</dbReference>
<dbReference type="InterPro" id="IPR043502">
    <property type="entry name" value="DNA/RNA_pol_sf"/>
</dbReference>
<dbReference type="Pfam" id="PF00078">
    <property type="entry name" value="RVT_1"/>
    <property type="match status" value="1"/>
</dbReference>
<sequence>MGEEEVESILEVLKKNIDIFAWSPNEVGGVPIHMNPLDIPKTSFITPFGTFCHLRMPFGLTNAGATFARLVYKVLGKQLGQNVEAYVDDIIVKSRKAFDHAIDLQETFDSLRTAGTRLNPEKCVFGVRAGKLLGFLVSERGIEANPEKIDAIQQMKPPSSVHEVQKLAGRIVALSRFLSKAAERGLPFFKTLRGAGKFNWIPECQAAFDVLKQYLQSPPVLISPPPGSELLLYLAASPVAVSAALVQETEFGQKPVYFVSEALQGAKTRYIEMEKLTDALVMASRKLKHYFQAHKVIVPSQYPLGEILRGKEVTGRLSKWATELSPFDLNFVARSAIKGAGIAAVLFLPNGVPIRYVARLQFDTTNNAAEYEAVLLGLRKAKALGVRRLLIRTDSKLVAGHVDKSFEVKKEGMKRYLEAVRSMEKCFTGITVEHLPRDQNEEADALAKSAACGGPHSPGIFFKVLHAPSVPMDSLEVMAIDQEKLGEDPYDWRTSFVKHLETGWLPPIAPVWPFARWRLDIIGPFPKFVWKNIVYRFGVPKEFITDNGKQFDYDKFREMSKSRSTRAHAQVHHKHFGNLQQKVRPTELMPGHLVLRKKANPVAVGKLESKWEGSYLIKHKSRTGSFRLATLEGEEFDHSWNATSLKRFYV</sequence>
<dbReference type="CDD" id="cd09279">
    <property type="entry name" value="RNase_HI_like"/>
    <property type="match status" value="1"/>
</dbReference>
<dbReference type="Gene3D" id="3.10.10.10">
    <property type="entry name" value="HIV Type 1 Reverse Transcriptase, subunit A, domain 1"/>
    <property type="match status" value="1"/>
</dbReference>
<dbReference type="Proteomes" id="UP000000763">
    <property type="component" value="Chromosome 10"/>
</dbReference>
<dbReference type="Gene3D" id="3.30.420.10">
    <property type="entry name" value="Ribonuclease H-like superfamily/Ribonuclease H"/>
    <property type="match status" value="2"/>
</dbReference>
<feature type="domain" description="RNase H type-1" evidence="1">
    <location>
        <begin position="324"/>
        <end position="452"/>
    </location>
</feature>
<dbReference type="GO" id="GO:0004523">
    <property type="term" value="F:RNA-DNA hybrid ribonuclease activity"/>
    <property type="evidence" value="ECO:0007669"/>
    <property type="project" value="InterPro"/>
</dbReference>
<dbReference type="AlphaFoldDB" id="Q8H7Z4"/>
<dbReference type="SUPFAM" id="SSF56672">
    <property type="entry name" value="DNA/RNA polymerases"/>
    <property type="match status" value="1"/>
</dbReference>
<dbReference type="Pfam" id="PF17919">
    <property type="entry name" value="RT_RNaseH_2"/>
    <property type="match status" value="1"/>
</dbReference>
<dbReference type="InterPro" id="IPR000477">
    <property type="entry name" value="RT_dom"/>
</dbReference>
<dbReference type="PANTHER" id="PTHR48475">
    <property type="entry name" value="RIBONUCLEASE H"/>
    <property type="match status" value="1"/>
</dbReference>
<reference evidence="3" key="2">
    <citation type="journal article" date="2008" name="Nucleic Acids Res.">
        <title>The rice annotation project database (RAP-DB): 2008 update.</title>
        <authorList>
            <consortium name="The rice annotation project (RAP)"/>
        </authorList>
    </citation>
    <scope>GENOME REANNOTATION</scope>
    <source>
        <strain evidence="3">cv. Nipponbare</strain>
    </source>
</reference>
<reference evidence="3" key="1">
    <citation type="journal article" date="2005" name="Nature">
        <title>The map-based sequence of the rice genome.</title>
        <authorList>
            <consortium name="International rice genome sequencing project (IRGSP)"/>
            <person name="Matsumoto T."/>
            <person name="Wu J."/>
            <person name="Kanamori H."/>
            <person name="Katayose Y."/>
            <person name="Fujisawa M."/>
            <person name="Namiki N."/>
            <person name="Mizuno H."/>
            <person name="Yamamoto K."/>
            <person name="Antonio B.A."/>
            <person name="Baba T."/>
            <person name="Sakata K."/>
            <person name="Nagamura Y."/>
            <person name="Aoki H."/>
            <person name="Arikawa K."/>
            <person name="Arita K."/>
            <person name="Bito T."/>
            <person name="Chiden Y."/>
            <person name="Fujitsuka N."/>
            <person name="Fukunaka R."/>
            <person name="Hamada M."/>
            <person name="Harada C."/>
            <person name="Hayashi A."/>
            <person name="Hijishita S."/>
            <person name="Honda M."/>
            <person name="Hosokawa S."/>
            <person name="Ichikawa Y."/>
            <person name="Idonuma A."/>
            <person name="Iijima M."/>
            <person name="Ikeda M."/>
            <person name="Ikeno M."/>
            <person name="Ito K."/>
            <person name="Ito S."/>
            <person name="Ito T."/>
            <person name="Ito Y."/>
            <person name="Ito Y."/>
            <person name="Iwabuchi A."/>
            <person name="Kamiya K."/>
            <person name="Karasawa W."/>
            <person name="Kurita K."/>
            <person name="Katagiri S."/>
            <person name="Kikuta A."/>
            <person name="Kobayashi H."/>
            <person name="Kobayashi N."/>
            <person name="Machita K."/>
            <person name="Maehara T."/>
            <person name="Masukawa M."/>
            <person name="Mizubayashi T."/>
            <person name="Mukai Y."/>
            <person name="Nagasaki H."/>
            <person name="Nagata Y."/>
            <person name="Naito S."/>
            <person name="Nakashima M."/>
            <person name="Nakama Y."/>
            <person name="Nakamichi Y."/>
            <person name="Nakamura M."/>
            <person name="Meguro A."/>
            <person name="Negishi M."/>
            <person name="Ohta I."/>
            <person name="Ohta T."/>
            <person name="Okamoto M."/>
            <person name="Ono N."/>
            <person name="Saji S."/>
            <person name="Sakaguchi M."/>
            <person name="Sakai K."/>
            <person name="Shibata M."/>
            <person name="Shimokawa T."/>
            <person name="Song J."/>
            <person name="Takazaki Y."/>
            <person name="Terasawa K."/>
            <person name="Tsugane M."/>
            <person name="Tsuji K."/>
            <person name="Ueda S."/>
            <person name="Waki K."/>
            <person name="Yamagata H."/>
            <person name="Yamamoto M."/>
            <person name="Yamamoto S."/>
            <person name="Yamane H."/>
            <person name="Yoshiki S."/>
            <person name="Yoshihara R."/>
            <person name="Yukawa K."/>
            <person name="Zhong H."/>
            <person name="Yano M."/>
            <person name="Yuan Q."/>
            <person name="Ouyang S."/>
            <person name="Liu J."/>
            <person name="Jones K.M."/>
            <person name="Gansberger K."/>
            <person name="Moffat K."/>
            <person name="Hill J."/>
            <person name="Bera J."/>
            <person name="Fadrosh D."/>
            <person name="Jin S."/>
            <person name="Johri S."/>
            <person name="Kim M."/>
            <person name="Overton L."/>
            <person name="Reardon M."/>
            <person name="Tsitrin T."/>
            <person name="Vuong H."/>
            <person name="Weaver B."/>
            <person name="Ciecko A."/>
            <person name="Tallon L."/>
            <person name="Jackson J."/>
            <person name="Pai G."/>
            <person name="Aken S.V."/>
            <person name="Utterback T."/>
            <person name="Reidmuller S."/>
            <person name="Feldblyum T."/>
            <person name="Hsiao J."/>
            <person name="Zismann V."/>
            <person name="Iobst S."/>
            <person name="de Vazeille A.R."/>
            <person name="Buell C.R."/>
            <person name="Ying K."/>
            <person name="Li Y."/>
            <person name="Lu T."/>
            <person name="Huang Y."/>
            <person name="Zhao Q."/>
            <person name="Feng Q."/>
            <person name="Zhang L."/>
            <person name="Zhu J."/>
            <person name="Weng Q."/>
            <person name="Mu J."/>
            <person name="Lu Y."/>
            <person name="Fan D."/>
            <person name="Liu Y."/>
            <person name="Guan J."/>
            <person name="Zhang Y."/>
            <person name="Yu S."/>
            <person name="Liu X."/>
            <person name="Zhang Y."/>
            <person name="Hong G."/>
            <person name="Han B."/>
            <person name="Choisne N."/>
            <person name="Demange N."/>
            <person name="Orjeda G."/>
            <person name="Samain S."/>
            <person name="Cattolico L."/>
            <person name="Pelletier E."/>
            <person name="Couloux A."/>
            <person name="Segurens B."/>
            <person name="Wincker P."/>
            <person name="D'Hont A."/>
            <person name="Scarpelli C."/>
            <person name="Weissenbach J."/>
            <person name="Salanoubat M."/>
            <person name="Quetier F."/>
            <person name="Yu Y."/>
            <person name="Kim H.R."/>
            <person name="Rambo T."/>
            <person name="Currie J."/>
            <person name="Collura K."/>
            <person name="Luo M."/>
            <person name="Yang T."/>
            <person name="Ammiraju J.S.S."/>
            <person name="Engler F."/>
            <person name="Soderlund C."/>
            <person name="Wing R.A."/>
            <person name="Palmer L.E."/>
            <person name="de la Bastide M."/>
            <person name="Spiegel L."/>
            <person name="Nascimento L."/>
            <person name="Zutavern T."/>
            <person name="O'Shaughnessy A."/>
            <person name="Dike S."/>
            <person name="Dedhia N."/>
            <person name="Preston R."/>
            <person name="Balija V."/>
            <person name="McCombie W.R."/>
            <person name="Chow T."/>
            <person name="Chen H."/>
            <person name="Chung M."/>
            <person name="Chen C."/>
            <person name="Shaw J."/>
            <person name="Wu H."/>
            <person name="Hsiao K."/>
            <person name="Chao Y."/>
            <person name="Chu M."/>
            <person name="Cheng C."/>
            <person name="Hour A."/>
            <person name="Lee P."/>
            <person name="Lin S."/>
            <person name="Lin Y."/>
            <person name="Liou J."/>
            <person name="Liu S."/>
            <person name="Hsing Y."/>
            <person name="Raghuvanshi S."/>
            <person name="Mohanty A."/>
            <person name="Bharti A.K."/>
            <person name="Gaur A."/>
            <person name="Gupta V."/>
            <person name="Kumar D."/>
            <person name="Ravi V."/>
            <person name="Vij S."/>
            <person name="Kapur A."/>
            <person name="Khurana P."/>
            <person name="Khurana P."/>
            <person name="Khurana J.P."/>
            <person name="Tyagi A.K."/>
            <person name="Gaikwad K."/>
            <person name="Singh A."/>
            <person name="Dalal V."/>
            <person name="Srivastava S."/>
            <person name="Dixit A."/>
            <person name="Pal A.K."/>
            <person name="Ghazi I.A."/>
            <person name="Yadav M."/>
            <person name="Pandit A."/>
            <person name="Bhargava A."/>
            <person name="Sureshbabu K."/>
            <person name="Batra K."/>
            <person name="Sharma T.R."/>
            <person name="Mohapatra T."/>
            <person name="Singh N.K."/>
            <person name="Messing J."/>
            <person name="Nelson A.B."/>
            <person name="Fuks G."/>
            <person name="Kavchok S."/>
            <person name="Keizer G."/>
            <person name="Linton E."/>
            <person name="Llaca V."/>
            <person name="Song R."/>
            <person name="Tanyolac B."/>
            <person name="Young S."/>
            <person name="Ho-Il K."/>
            <person name="Hahn J.H."/>
            <person name="Sangsakoo G."/>
            <person name="Vanavichit A."/>
            <person name="de Mattos Luiz.A.T."/>
            <person name="Zimmer P.D."/>
            <person name="Malone G."/>
            <person name="Dellagostin O."/>
            <person name="de Oliveira A.C."/>
            <person name="Bevan M."/>
            <person name="Bancroft I."/>
            <person name="Minx P."/>
            <person name="Cordum H."/>
            <person name="Wilson R."/>
            <person name="Cheng Z."/>
            <person name="Jin W."/>
            <person name="Jiang J."/>
            <person name="Leong S.A."/>
            <person name="Iwama H."/>
            <person name="Gojobori T."/>
            <person name="Itoh T."/>
            <person name="Niimura Y."/>
            <person name="Fujii Y."/>
            <person name="Habara T."/>
            <person name="Sakai H."/>
            <person name="Sato Y."/>
            <person name="Wilson G."/>
            <person name="Kumar K."/>
            <person name="McCouch S."/>
            <person name="Juretic N."/>
            <person name="Hoen D."/>
            <person name="Wright S."/>
            <person name="Bruskiewich R."/>
            <person name="Bureau T."/>
            <person name="Miyao A."/>
            <person name="Hirochika H."/>
            <person name="Nishikawa T."/>
            <person name="Kadowaki K."/>
            <person name="Sugiura M."/>
            <person name="Burr B."/>
            <person name="Sasaki T."/>
        </authorList>
    </citation>
    <scope>NUCLEOTIDE SEQUENCE [LARGE SCALE GENOMIC DNA]</scope>
    <source>
        <strain evidence="3">cv. Nipponbare</strain>
    </source>
</reference>
<dbReference type="InterPro" id="IPR043128">
    <property type="entry name" value="Rev_trsase/Diguanyl_cyclase"/>
</dbReference>
<dbReference type="EMBL" id="AC105377">
    <property type="protein sequence ID" value="AAN05397.1"/>
    <property type="molecule type" value="Genomic_DNA"/>
</dbReference>
<dbReference type="InterPro" id="IPR002156">
    <property type="entry name" value="RNaseH_domain"/>
</dbReference>
<organism evidence="2 3">
    <name type="scientific">Oryza sativa subsp. japonica</name>
    <name type="common">Rice</name>
    <dbReference type="NCBI Taxonomy" id="39947"/>
    <lineage>
        <taxon>Eukaryota</taxon>
        <taxon>Viridiplantae</taxon>
        <taxon>Streptophyta</taxon>
        <taxon>Embryophyta</taxon>
        <taxon>Tracheophyta</taxon>
        <taxon>Spermatophyta</taxon>
        <taxon>Magnoliopsida</taxon>
        <taxon>Liliopsida</taxon>
        <taxon>Poales</taxon>
        <taxon>Poaceae</taxon>
        <taxon>BOP clade</taxon>
        <taxon>Oryzoideae</taxon>
        <taxon>Oryzeae</taxon>
        <taxon>Oryzinae</taxon>
        <taxon>Oryza</taxon>
        <taxon>Oryza sativa</taxon>
    </lineage>
</organism>
<dbReference type="Gene3D" id="3.30.70.270">
    <property type="match status" value="2"/>
</dbReference>
<dbReference type="InterPro" id="IPR036397">
    <property type="entry name" value="RNaseH_sf"/>
</dbReference>
<name>Q8H7Z4_ORYSJ</name>
<evidence type="ECO:0000313" key="3">
    <source>
        <dbReference type="Proteomes" id="UP000000763"/>
    </source>
</evidence>
<dbReference type="PANTHER" id="PTHR48475:SF2">
    <property type="entry name" value="RIBONUCLEASE H"/>
    <property type="match status" value="1"/>
</dbReference>
<proteinExistence type="predicted"/>
<evidence type="ECO:0000259" key="1">
    <source>
        <dbReference type="PROSITE" id="PS50879"/>
    </source>
</evidence>